<evidence type="ECO:0000259" key="3">
    <source>
        <dbReference type="Pfam" id="PF00857"/>
    </source>
</evidence>
<name>A0AAD7BQ16_9AGAR</name>
<dbReference type="PANTHER" id="PTHR43540">
    <property type="entry name" value="PEROXYUREIDOACRYLATE/UREIDOACRYLATE AMIDOHYDROLASE-RELATED"/>
    <property type="match status" value="1"/>
</dbReference>
<organism evidence="4 5">
    <name type="scientific">Roridomyces roridus</name>
    <dbReference type="NCBI Taxonomy" id="1738132"/>
    <lineage>
        <taxon>Eukaryota</taxon>
        <taxon>Fungi</taxon>
        <taxon>Dikarya</taxon>
        <taxon>Basidiomycota</taxon>
        <taxon>Agaricomycotina</taxon>
        <taxon>Agaricomycetes</taxon>
        <taxon>Agaricomycetidae</taxon>
        <taxon>Agaricales</taxon>
        <taxon>Marasmiineae</taxon>
        <taxon>Mycenaceae</taxon>
        <taxon>Roridomyces</taxon>
    </lineage>
</organism>
<dbReference type="Pfam" id="PF00857">
    <property type="entry name" value="Isochorismatase"/>
    <property type="match status" value="1"/>
</dbReference>
<comment type="similarity">
    <text evidence="1">Belongs to the isochorismatase family.</text>
</comment>
<gene>
    <name evidence="4" type="ORF">FB45DRAFT_920867</name>
</gene>
<dbReference type="Proteomes" id="UP001221142">
    <property type="component" value="Unassembled WGS sequence"/>
</dbReference>
<dbReference type="InterPro" id="IPR000868">
    <property type="entry name" value="Isochorismatase-like_dom"/>
</dbReference>
<dbReference type="GO" id="GO:0016787">
    <property type="term" value="F:hydrolase activity"/>
    <property type="evidence" value="ECO:0007669"/>
    <property type="project" value="UniProtKB-KW"/>
</dbReference>
<dbReference type="InterPro" id="IPR050272">
    <property type="entry name" value="Isochorismatase-like_hydrls"/>
</dbReference>
<keyword evidence="5" id="KW-1185">Reference proteome</keyword>
<proteinExistence type="inferred from homology"/>
<evidence type="ECO:0000313" key="4">
    <source>
        <dbReference type="EMBL" id="KAJ7627226.1"/>
    </source>
</evidence>
<sequence length="184" mass="19555">MPRTLLVLGYQAGFVAAPPIGIPSAATVTANIDLVLTSARQAPSESIRIIHVRNTGDPVDADAEGTPTRELVHPPLSGEVVMDKEKSNAFTGTELGQLISPDEEIVVVGLLSDYSVKHTCRGALERGNTVILIRGAHGTYDHLEIGGGRFTPAAKISAAVEEELDKAGVMVLDMKYLPDIFEGR</sequence>
<keyword evidence="2" id="KW-0378">Hydrolase</keyword>
<dbReference type="Gene3D" id="3.40.50.850">
    <property type="entry name" value="Isochorismatase-like"/>
    <property type="match status" value="1"/>
</dbReference>
<protein>
    <submittedName>
        <fullName evidence="4">Isochorismatase-like protein</fullName>
    </submittedName>
</protein>
<evidence type="ECO:0000256" key="2">
    <source>
        <dbReference type="ARBA" id="ARBA00022801"/>
    </source>
</evidence>
<feature type="domain" description="Isochorismatase-like" evidence="3">
    <location>
        <begin position="5"/>
        <end position="141"/>
    </location>
</feature>
<dbReference type="AlphaFoldDB" id="A0AAD7BQ16"/>
<accession>A0AAD7BQ16</accession>
<reference evidence="4" key="1">
    <citation type="submission" date="2023-03" db="EMBL/GenBank/DDBJ databases">
        <title>Massive genome expansion in bonnet fungi (Mycena s.s.) driven by repeated elements and novel gene families across ecological guilds.</title>
        <authorList>
            <consortium name="Lawrence Berkeley National Laboratory"/>
            <person name="Harder C.B."/>
            <person name="Miyauchi S."/>
            <person name="Viragh M."/>
            <person name="Kuo A."/>
            <person name="Thoen E."/>
            <person name="Andreopoulos B."/>
            <person name="Lu D."/>
            <person name="Skrede I."/>
            <person name="Drula E."/>
            <person name="Henrissat B."/>
            <person name="Morin E."/>
            <person name="Kohler A."/>
            <person name="Barry K."/>
            <person name="LaButti K."/>
            <person name="Morin E."/>
            <person name="Salamov A."/>
            <person name="Lipzen A."/>
            <person name="Mereny Z."/>
            <person name="Hegedus B."/>
            <person name="Baldrian P."/>
            <person name="Stursova M."/>
            <person name="Weitz H."/>
            <person name="Taylor A."/>
            <person name="Grigoriev I.V."/>
            <person name="Nagy L.G."/>
            <person name="Martin F."/>
            <person name="Kauserud H."/>
        </authorList>
    </citation>
    <scope>NUCLEOTIDE SEQUENCE</scope>
    <source>
        <strain evidence="4">9284</strain>
    </source>
</reference>
<evidence type="ECO:0000256" key="1">
    <source>
        <dbReference type="ARBA" id="ARBA00006336"/>
    </source>
</evidence>
<dbReference type="EMBL" id="JARKIF010000011">
    <property type="protein sequence ID" value="KAJ7627226.1"/>
    <property type="molecule type" value="Genomic_DNA"/>
</dbReference>
<comment type="caution">
    <text evidence="4">The sequence shown here is derived from an EMBL/GenBank/DDBJ whole genome shotgun (WGS) entry which is preliminary data.</text>
</comment>
<dbReference type="InterPro" id="IPR036380">
    <property type="entry name" value="Isochorismatase-like_sf"/>
</dbReference>
<dbReference type="SUPFAM" id="SSF52499">
    <property type="entry name" value="Isochorismatase-like hydrolases"/>
    <property type="match status" value="1"/>
</dbReference>
<evidence type="ECO:0000313" key="5">
    <source>
        <dbReference type="Proteomes" id="UP001221142"/>
    </source>
</evidence>
<dbReference type="PANTHER" id="PTHR43540:SF1">
    <property type="entry name" value="ISOCHORISMATASE HYDROLASE"/>
    <property type="match status" value="1"/>
</dbReference>